<feature type="chain" id="PRO_5016411528" description="Secreted protein" evidence="1">
    <location>
        <begin position="26"/>
        <end position="86"/>
    </location>
</feature>
<comment type="caution">
    <text evidence="2">The sequence shown here is derived from an EMBL/GenBank/DDBJ whole genome shotgun (WGS) entry which is preliminary data.</text>
</comment>
<dbReference type="EMBL" id="QLLK01000003">
    <property type="protein sequence ID" value="RAI92142.1"/>
    <property type="molecule type" value="Genomic_DNA"/>
</dbReference>
<evidence type="ECO:0000313" key="2">
    <source>
        <dbReference type="EMBL" id="RAI92142.1"/>
    </source>
</evidence>
<dbReference type="Proteomes" id="UP000249610">
    <property type="component" value="Unassembled WGS sequence"/>
</dbReference>
<sequence length="86" mass="8768">MKKLISGISFILLFMSFGLTSELRASDGCNPPTTPNCQTLAPAEGSQATAVACEGRNGTFTFYVCSSNPDPSGACAGPADDCGSVI</sequence>
<evidence type="ECO:0000256" key="1">
    <source>
        <dbReference type="SAM" id="SignalP"/>
    </source>
</evidence>
<reference evidence="2 3" key="1">
    <citation type="submission" date="2018-06" db="EMBL/GenBank/DDBJ databases">
        <title>Genomic Encyclopedia of Archaeal and Bacterial Type Strains, Phase II (KMG-II): from individual species to whole genera.</title>
        <authorList>
            <person name="Goeker M."/>
        </authorList>
    </citation>
    <scope>NUCLEOTIDE SEQUENCE [LARGE SCALE GENOMIC DNA]</scope>
    <source>
        <strain evidence="2 3">DSM 23446</strain>
    </source>
</reference>
<gene>
    <name evidence="2" type="ORF">LV83_01371</name>
</gene>
<name>A0A327PLU9_9BACT</name>
<organism evidence="2 3">
    <name type="scientific">Algoriphagus yeomjeoni</name>
    <dbReference type="NCBI Taxonomy" id="291403"/>
    <lineage>
        <taxon>Bacteria</taxon>
        <taxon>Pseudomonadati</taxon>
        <taxon>Bacteroidota</taxon>
        <taxon>Cytophagia</taxon>
        <taxon>Cytophagales</taxon>
        <taxon>Cyclobacteriaceae</taxon>
        <taxon>Algoriphagus</taxon>
    </lineage>
</organism>
<protein>
    <recommendedName>
        <fullName evidence="4">Secreted protein</fullName>
    </recommendedName>
</protein>
<feature type="signal peptide" evidence="1">
    <location>
        <begin position="1"/>
        <end position="25"/>
    </location>
</feature>
<dbReference type="AlphaFoldDB" id="A0A327PLU9"/>
<keyword evidence="1" id="KW-0732">Signal</keyword>
<proteinExistence type="predicted"/>
<keyword evidence="3" id="KW-1185">Reference proteome</keyword>
<accession>A0A327PLU9</accession>
<evidence type="ECO:0008006" key="4">
    <source>
        <dbReference type="Google" id="ProtNLM"/>
    </source>
</evidence>
<evidence type="ECO:0000313" key="3">
    <source>
        <dbReference type="Proteomes" id="UP000249610"/>
    </source>
</evidence>
<dbReference type="RefSeq" id="WP_111610777.1">
    <property type="nucleotide sequence ID" value="NZ_QLLK01000003.1"/>
</dbReference>